<dbReference type="EMBL" id="OBEB01000001">
    <property type="protein sequence ID" value="SNY41694.1"/>
    <property type="molecule type" value="Genomic_DNA"/>
</dbReference>
<dbReference type="AlphaFoldDB" id="A0A285I142"/>
<name>A0A285I142_9GAMM</name>
<accession>A0A285I142</accession>
<dbReference type="Proteomes" id="UP000219353">
    <property type="component" value="Unassembled WGS sequence"/>
</dbReference>
<reference evidence="2" key="1">
    <citation type="submission" date="2017-09" db="EMBL/GenBank/DDBJ databases">
        <authorList>
            <person name="Varghese N."/>
            <person name="Submissions S."/>
        </authorList>
    </citation>
    <scope>NUCLEOTIDE SEQUENCE [LARGE SCALE GENOMIC DNA]</scope>
    <source>
        <strain evidence="2">CGMCC 1.12461</strain>
    </source>
</reference>
<evidence type="ECO:0000313" key="2">
    <source>
        <dbReference type="Proteomes" id="UP000219353"/>
    </source>
</evidence>
<evidence type="ECO:0000313" key="1">
    <source>
        <dbReference type="EMBL" id="SNY41694.1"/>
    </source>
</evidence>
<organism evidence="1 2">
    <name type="scientific">Arsukibacterium tuosuense</name>
    <dbReference type="NCBI Taxonomy" id="1323745"/>
    <lineage>
        <taxon>Bacteria</taxon>
        <taxon>Pseudomonadati</taxon>
        <taxon>Pseudomonadota</taxon>
        <taxon>Gammaproteobacteria</taxon>
        <taxon>Chromatiales</taxon>
        <taxon>Chromatiaceae</taxon>
        <taxon>Arsukibacterium</taxon>
    </lineage>
</organism>
<dbReference type="RefSeq" id="WP_097109631.1">
    <property type="nucleotide sequence ID" value="NZ_OBEB01000001.1"/>
</dbReference>
<gene>
    <name evidence="1" type="ORF">SAMN06297280_0341</name>
</gene>
<keyword evidence="2" id="KW-1185">Reference proteome</keyword>
<protein>
    <submittedName>
        <fullName evidence="1">Uncharacterized membrane protein YebE, DUF533 family</fullName>
    </submittedName>
</protein>
<dbReference type="InterPro" id="IPR007486">
    <property type="entry name" value="YebE"/>
</dbReference>
<dbReference type="SUPFAM" id="SSF158682">
    <property type="entry name" value="TerB-like"/>
    <property type="match status" value="1"/>
</dbReference>
<dbReference type="Pfam" id="PF04391">
    <property type="entry name" value="DUF533"/>
    <property type="match status" value="1"/>
</dbReference>
<dbReference type="InterPro" id="IPR029024">
    <property type="entry name" value="TerB-like"/>
</dbReference>
<dbReference type="CDD" id="cd07178">
    <property type="entry name" value="terB_like_YebE"/>
    <property type="match status" value="1"/>
</dbReference>
<dbReference type="OrthoDB" id="5459344at2"/>
<proteinExistence type="predicted"/>
<sequence>MNTKGLLDQLLKSGSGLLGNSTAGGNRTSGSTAMGGLSGMLSGKGGAAMAGGALGLLLGSKKGRKLGGKVLTYGGMAALGLVAYKAYSNWQQNQQQQNQQSQNYSPATIDRVPEADVEMHTKAILIAVIAAAKSDGHIDDREREIIDAEVAKFTRDASLLRWIDAELQKPLDPVTIASAASSQEIAAEMYLVSVLVIDEESFMERSYLNELAKQLKLPVELQQEIKKQAVAAEQMAAS</sequence>